<reference evidence="8 9" key="1">
    <citation type="submission" date="2010-06" db="EMBL/GenBank/DDBJ databases">
        <title>Complete sequence chromosome of Methanohalobium evestigatum Z-7303.</title>
        <authorList>
            <consortium name="US DOE Joint Genome Institute"/>
            <person name="Lucas S."/>
            <person name="Copeland A."/>
            <person name="Lapidus A."/>
            <person name="Cheng J.-F."/>
            <person name="Bruce D."/>
            <person name="Goodwin L."/>
            <person name="Pitluck S."/>
            <person name="Saunders E."/>
            <person name="Detter J.C."/>
            <person name="Han C."/>
            <person name="Tapia R."/>
            <person name="Land M."/>
            <person name="Hauser L."/>
            <person name="Kyrpides N."/>
            <person name="Mikhailova N."/>
            <person name="Sieprawska-Lupa M."/>
            <person name="Whitman W.B."/>
            <person name="Anderson I."/>
            <person name="Woyke T."/>
        </authorList>
    </citation>
    <scope>NUCLEOTIDE SEQUENCE [LARGE SCALE GENOMIC DNA]</scope>
    <source>
        <strain evidence="9">ATCC BAA-1072 / DSM 3721 / NBRC 107634 / OCM 161 / Z-7303</strain>
    </source>
</reference>
<keyword evidence="6" id="KW-0411">Iron-sulfur</keyword>
<evidence type="ECO:0000256" key="4">
    <source>
        <dbReference type="ARBA" id="ARBA00022723"/>
    </source>
</evidence>
<dbReference type="RefSeq" id="WP_013194619.1">
    <property type="nucleotide sequence ID" value="NC_014253.1"/>
</dbReference>
<organism evidence="8 9">
    <name type="scientific">Methanohalobium evestigatum (strain ATCC BAA-1072 / DSM 3721 / NBRC 107634 / OCM 161 / Z-7303)</name>
    <dbReference type="NCBI Taxonomy" id="644295"/>
    <lineage>
        <taxon>Archaea</taxon>
        <taxon>Methanobacteriati</taxon>
        <taxon>Methanobacteriota</taxon>
        <taxon>Stenosarchaea group</taxon>
        <taxon>Methanomicrobia</taxon>
        <taxon>Methanosarcinales</taxon>
        <taxon>Methanosarcinaceae</taxon>
        <taxon>Methanohalobium</taxon>
    </lineage>
</organism>
<evidence type="ECO:0000313" key="8">
    <source>
        <dbReference type="EMBL" id="ADI74052.1"/>
    </source>
</evidence>
<keyword evidence="4" id="KW-0479">Metal-binding</keyword>
<dbReference type="Pfam" id="PF04055">
    <property type="entry name" value="Radical_SAM"/>
    <property type="match status" value="1"/>
</dbReference>
<dbReference type="PANTHER" id="PTHR43787">
    <property type="entry name" value="FEMO COFACTOR BIOSYNTHESIS PROTEIN NIFB-RELATED"/>
    <property type="match status" value="1"/>
</dbReference>
<evidence type="ECO:0000256" key="3">
    <source>
        <dbReference type="ARBA" id="ARBA00022691"/>
    </source>
</evidence>
<dbReference type="InterPro" id="IPR040084">
    <property type="entry name" value="GTPase_Obg"/>
</dbReference>
<dbReference type="SUPFAM" id="SSF102114">
    <property type="entry name" value="Radical SAM enzymes"/>
    <property type="match status" value="1"/>
</dbReference>
<dbReference type="PANTHER" id="PTHR43787:SF11">
    <property type="entry name" value="UPF0026 PROTEIN SLR1464"/>
    <property type="match status" value="1"/>
</dbReference>
<dbReference type="GO" id="GO:0003824">
    <property type="term" value="F:catalytic activity"/>
    <property type="evidence" value="ECO:0007669"/>
    <property type="project" value="InterPro"/>
</dbReference>
<dbReference type="InterPro" id="IPR058240">
    <property type="entry name" value="rSAM_sf"/>
</dbReference>
<dbReference type="OrthoDB" id="17974at2157"/>
<dbReference type="GeneID" id="9346804"/>
<dbReference type="Gene3D" id="3.20.20.70">
    <property type="entry name" value="Aldolase class I"/>
    <property type="match status" value="1"/>
</dbReference>
<dbReference type="PROSITE" id="PS51918">
    <property type="entry name" value="RADICAL_SAM"/>
    <property type="match status" value="1"/>
</dbReference>
<dbReference type="STRING" id="644295.Metev_1171"/>
<feature type="domain" description="Radical SAM core" evidence="7">
    <location>
        <begin position="16"/>
        <end position="255"/>
    </location>
</feature>
<proteinExistence type="predicted"/>
<dbReference type="HOGENOM" id="CLU_058377_0_0_2"/>
<gene>
    <name evidence="8" type="ordered locus">Metev_1171</name>
</gene>
<dbReference type="CDD" id="cd01335">
    <property type="entry name" value="Radical_SAM"/>
    <property type="match status" value="1"/>
</dbReference>
<keyword evidence="5" id="KW-0408">Iron</keyword>
<dbReference type="AlphaFoldDB" id="D7E9A4"/>
<dbReference type="EMBL" id="CP002069">
    <property type="protein sequence ID" value="ADI74052.1"/>
    <property type="molecule type" value="Genomic_DNA"/>
</dbReference>
<evidence type="ECO:0000259" key="7">
    <source>
        <dbReference type="PROSITE" id="PS51918"/>
    </source>
</evidence>
<keyword evidence="9" id="KW-1185">Reference proteome</keyword>
<keyword evidence="2" id="KW-0004">4Fe-4S</keyword>
<evidence type="ECO:0000256" key="5">
    <source>
        <dbReference type="ARBA" id="ARBA00023004"/>
    </source>
</evidence>
<evidence type="ECO:0000256" key="2">
    <source>
        <dbReference type="ARBA" id="ARBA00022485"/>
    </source>
</evidence>
<name>D7E9A4_METEZ</name>
<protein>
    <submittedName>
        <fullName evidence="8">Radical SAM domain protein</fullName>
    </submittedName>
</protein>
<comment type="cofactor">
    <cofactor evidence="1">
        <name>[4Fe-4S] cluster</name>
        <dbReference type="ChEBI" id="CHEBI:49883"/>
    </cofactor>
</comment>
<evidence type="ECO:0000313" key="9">
    <source>
        <dbReference type="Proteomes" id="UP000000391"/>
    </source>
</evidence>
<dbReference type="InterPro" id="IPR007197">
    <property type="entry name" value="rSAM"/>
</dbReference>
<dbReference type="SFLD" id="SFLDG01083">
    <property type="entry name" value="Uncharacterised_Radical_SAM_Su"/>
    <property type="match status" value="1"/>
</dbReference>
<keyword evidence="3" id="KW-0949">S-adenosyl-L-methionine</keyword>
<evidence type="ECO:0000256" key="1">
    <source>
        <dbReference type="ARBA" id="ARBA00001966"/>
    </source>
</evidence>
<sequence>MGLKIVYGPVPSKRLGRSLGIDVIRTDNKKNCNFDCVYCQLGHTDFKVSYPENVEGLVTTQEAINALVKHKNRIIDVDYITFSGTCEPTLNLEIGNMIKQIKNITHVPVCVITNSSLMERKDVRQNLLNSDLVIATLVTGFEETFKAINRPYPGIKLENIINGLEKFSKQKNQNKKTELAIEIMLIESKESFPMNTTECEIDKLIEVTKRINPDRIELLTVNRPPAENHIIPVSDEKLKQISDKFTSVFGSEKVELTFANSKKKVSKYTHKNLNDDIYSLISRRPCTFEQICDSLGAENDKVKSSLEKLIKDNKLITIDSGNYIYYKTKSATN</sequence>
<dbReference type="GO" id="GO:0051539">
    <property type="term" value="F:4 iron, 4 sulfur cluster binding"/>
    <property type="evidence" value="ECO:0007669"/>
    <property type="project" value="UniProtKB-KW"/>
</dbReference>
<dbReference type="GO" id="GO:0046872">
    <property type="term" value="F:metal ion binding"/>
    <property type="evidence" value="ECO:0007669"/>
    <property type="project" value="UniProtKB-KW"/>
</dbReference>
<dbReference type="Proteomes" id="UP000000391">
    <property type="component" value="Chromosome"/>
</dbReference>
<dbReference type="SFLD" id="SFLDS00029">
    <property type="entry name" value="Radical_SAM"/>
    <property type="match status" value="1"/>
</dbReference>
<dbReference type="InterPro" id="IPR013785">
    <property type="entry name" value="Aldolase_TIM"/>
</dbReference>
<accession>D7E9A4</accession>
<evidence type="ECO:0000256" key="6">
    <source>
        <dbReference type="ARBA" id="ARBA00023014"/>
    </source>
</evidence>
<dbReference type="KEGG" id="mev:Metev_1171"/>